<dbReference type="Pfam" id="PF24140">
    <property type="entry name" value="TPR_TNPO3_IPO13_3rd"/>
    <property type="match status" value="1"/>
</dbReference>
<evidence type="ECO:0000259" key="6">
    <source>
        <dbReference type="PROSITE" id="PS50166"/>
    </source>
</evidence>
<dbReference type="InterPro" id="IPR001494">
    <property type="entry name" value="Importin-beta_N"/>
</dbReference>
<evidence type="ECO:0000313" key="7">
    <source>
        <dbReference type="EMBL" id="KTW28047.1"/>
    </source>
</evidence>
<dbReference type="InterPro" id="IPR058537">
    <property type="entry name" value="TPR_TNPO3_IPO13_4th"/>
</dbReference>
<dbReference type="RefSeq" id="XP_018225756.1">
    <property type="nucleotide sequence ID" value="XM_018370470.1"/>
</dbReference>
<dbReference type="PANTHER" id="PTHR12363">
    <property type="entry name" value="TRANSPORTIN 3 AND IMPORTIN 13"/>
    <property type="match status" value="1"/>
</dbReference>
<gene>
    <name evidence="7" type="ORF">T552_01909</name>
</gene>
<dbReference type="GO" id="GO:0005634">
    <property type="term" value="C:nucleus"/>
    <property type="evidence" value="ECO:0007669"/>
    <property type="project" value="UniProtKB-SubCell"/>
</dbReference>
<dbReference type="Pfam" id="PF24139">
    <property type="entry name" value="TPR_TNPO3_IPO13_4th"/>
    <property type="match status" value="1"/>
</dbReference>
<evidence type="ECO:0000256" key="4">
    <source>
        <dbReference type="ARBA" id="ARBA00022737"/>
    </source>
</evidence>
<dbReference type="Pfam" id="PF18806">
    <property type="entry name" value="Importin_rep_3"/>
    <property type="match status" value="1"/>
</dbReference>
<evidence type="ECO:0000256" key="2">
    <source>
        <dbReference type="ARBA" id="ARBA00007991"/>
    </source>
</evidence>
<dbReference type="GO" id="GO:0005737">
    <property type="term" value="C:cytoplasm"/>
    <property type="evidence" value="ECO:0007669"/>
    <property type="project" value="EnsemblFungi"/>
</dbReference>
<dbReference type="SUPFAM" id="SSF48371">
    <property type="entry name" value="ARM repeat"/>
    <property type="match status" value="1"/>
</dbReference>
<dbReference type="InterPro" id="IPR016024">
    <property type="entry name" value="ARM-type_fold"/>
</dbReference>
<dbReference type="InterPro" id="IPR057942">
    <property type="entry name" value="TPR_TNPO3_IPO13_3rd"/>
</dbReference>
<dbReference type="Pfam" id="PF03810">
    <property type="entry name" value="IBN_N"/>
    <property type="match status" value="1"/>
</dbReference>
<dbReference type="Pfam" id="PF24138">
    <property type="entry name" value="TPR_TNPO3_IPO13_2nd"/>
    <property type="match status" value="1"/>
</dbReference>
<dbReference type="VEuPathDB" id="FungiDB:T552_01909"/>
<dbReference type="EMBL" id="LFVZ01000008">
    <property type="protein sequence ID" value="KTW28047.1"/>
    <property type="molecule type" value="Genomic_DNA"/>
</dbReference>
<keyword evidence="3" id="KW-0813">Transport</keyword>
<reference evidence="8" key="1">
    <citation type="journal article" date="2016" name="Nat. Commun.">
        <title>Genome analysis of three Pneumocystis species reveals adaptation mechanisms to life exclusively in mammalian hosts.</title>
        <authorList>
            <person name="Ma L."/>
            <person name="Chen Z."/>
            <person name="Huang D.W."/>
            <person name="Kutty G."/>
            <person name="Ishihara M."/>
            <person name="Wang H."/>
            <person name="Abouelleil A."/>
            <person name="Bishop L."/>
            <person name="Davey E."/>
            <person name="Deng R."/>
            <person name="Deng X."/>
            <person name="Fan L."/>
            <person name="Fantoni G."/>
            <person name="Fitzgerald M."/>
            <person name="Gogineni E."/>
            <person name="Goldberg J.M."/>
            <person name="Handley G."/>
            <person name="Hu X."/>
            <person name="Huber C."/>
            <person name="Jiao X."/>
            <person name="Jones K."/>
            <person name="Levin J.Z."/>
            <person name="Liu Y."/>
            <person name="Macdonald P."/>
            <person name="Melnikov A."/>
            <person name="Raley C."/>
            <person name="Sassi M."/>
            <person name="Sherman B.T."/>
            <person name="Song X."/>
            <person name="Sykes S."/>
            <person name="Tran B."/>
            <person name="Walsh L."/>
            <person name="Xia Y."/>
            <person name="Yang J."/>
            <person name="Young S."/>
            <person name="Zeng Q."/>
            <person name="Zheng X."/>
            <person name="Stephens R."/>
            <person name="Nusbaum C."/>
            <person name="Birren B.W."/>
            <person name="Azadi P."/>
            <person name="Lempicki R.A."/>
            <person name="Cuomo C.A."/>
            <person name="Kovacs J.A."/>
        </authorList>
    </citation>
    <scope>NUCLEOTIDE SEQUENCE [LARGE SCALE GENOMIC DNA]</scope>
    <source>
        <strain evidence="8">B80</strain>
    </source>
</reference>
<dbReference type="GO" id="GO:0008139">
    <property type="term" value="F:nuclear localization sequence binding"/>
    <property type="evidence" value="ECO:0007669"/>
    <property type="project" value="EnsemblFungi"/>
</dbReference>
<keyword evidence="8" id="KW-1185">Reference proteome</keyword>
<comment type="caution">
    <text evidence="7">The sequence shown here is derived from an EMBL/GenBank/DDBJ whole genome shotgun (WGS) entry which is preliminary data.</text>
</comment>
<evidence type="ECO:0000313" key="8">
    <source>
        <dbReference type="Proteomes" id="UP000054454"/>
    </source>
</evidence>
<dbReference type="PANTHER" id="PTHR12363:SF53">
    <property type="entry name" value="MRNA TRANSPORT REGULATOR MTR10"/>
    <property type="match status" value="1"/>
</dbReference>
<dbReference type="InterPro" id="IPR040520">
    <property type="entry name" value="Importin_rep_3"/>
</dbReference>
<dbReference type="GeneID" id="28936673"/>
<proteinExistence type="inferred from homology"/>
<dbReference type="FunFam" id="1.25.10.10:FF:000266">
    <property type="entry name" value="mRNA transport regulator MTR10"/>
    <property type="match status" value="1"/>
</dbReference>
<dbReference type="AlphaFoldDB" id="A0A0W4ZI40"/>
<name>A0A0W4ZI40_PNEC8</name>
<dbReference type="Proteomes" id="UP000054454">
    <property type="component" value="Unassembled WGS sequence"/>
</dbReference>
<dbReference type="GO" id="GO:0061015">
    <property type="term" value="P:snRNA import into nucleus"/>
    <property type="evidence" value="ECO:0007669"/>
    <property type="project" value="EnsemblFungi"/>
</dbReference>
<organism evidence="7 8">
    <name type="scientific">Pneumocystis carinii (strain B80)</name>
    <name type="common">Rat pneumocystis pneumonia agent</name>
    <name type="synonym">Pneumocystis carinii f. sp. carinii</name>
    <dbReference type="NCBI Taxonomy" id="1408658"/>
    <lineage>
        <taxon>Eukaryota</taxon>
        <taxon>Fungi</taxon>
        <taxon>Dikarya</taxon>
        <taxon>Ascomycota</taxon>
        <taxon>Taphrinomycotina</taxon>
        <taxon>Pneumocystomycetes</taxon>
        <taxon>Pneumocystaceae</taxon>
        <taxon>Pneumocystis</taxon>
    </lineage>
</organism>
<dbReference type="InterPro" id="IPR057941">
    <property type="entry name" value="TPR_TNPO3_IPO13_2nd"/>
</dbReference>
<dbReference type="Gene3D" id="1.25.10.10">
    <property type="entry name" value="Leucine-rich Repeat Variant"/>
    <property type="match status" value="1"/>
</dbReference>
<comment type="similarity">
    <text evidence="2">Belongs to the importin beta family.</text>
</comment>
<comment type="subcellular location">
    <subcellularLocation>
        <location evidence="1">Nucleus</location>
    </subcellularLocation>
</comment>
<evidence type="ECO:0000256" key="3">
    <source>
        <dbReference type="ARBA" id="ARBA00022448"/>
    </source>
</evidence>
<accession>A0A0W4ZI40</accession>
<keyword evidence="4" id="KW-0677">Repeat</keyword>
<evidence type="ECO:0000256" key="5">
    <source>
        <dbReference type="ARBA" id="ARBA00023242"/>
    </source>
</evidence>
<dbReference type="PROSITE" id="PS50166">
    <property type="entry name" value="IMPORTIN_B_NT"/>
    <property type="match status" value="1"/>
</dbReference>
<dbReference type="GO" id="GO:0006606">
    <property type="term" value="P:protein import into nucleus"/>
    <property type="evidence" value="ECO:0007669"/>
    <property type="project" value="EnsemblFungi"/>
</dbReference>
<feature type="domain" description="Importin N-terminal" evidence="6">
    <location>
        <begin position="31"/>
        <end position="98"/>
    </location>
</feature>
<dbReference type="GO" id="GO:0035719">
    <property type="term" value="P:tRNA import into nucleus"/>
    <property type="evidence" value="ECO:0007669"/>
    <property type="project" value="EnsemblFungi"/>
</dbReference>
<dbReference type="Pfam" id="PF08389">
    <property type="entry name" value="Xpo1"/>
    <property type="match status" value="1"/>
</dbReference>
<protein>
    <recommendedName>
        <fullName evidence="6">Importin N-terminal domain-containing protein</fullName>
    </recommendedName>
</protein>
<dbReference type="InterPro" id="IPR011989">
    <property type="entry name" value="ARM-like"/>
</dbReference>
<sequence>MSEGSSEPLKALYEALKTLYSNSSRNEKERANHYLEEFQKSRDAWDTTHLVLRDNEGSIEAKFFAAQTLRNKINYDIHQLPNESLPSLKESLFQMILLYCSGPKSILTQLCIALAGLALQMLDWRDVIGEAVNIFGKENSTWGCLLQFITVLPEEVDNKKCLLSEEELNRRSKELLTDNLDKVLKLLLLYVQNIDVNTSINPLIFECMNSWLKEMPLGSFVMTPLLDFIFASLSLDNMFESVIDLLCSIVRETSDVDESLDMIEELYSRLRKLRPRVIESKNDSDAFRGYARLFCEAGETWVVLIARSPQQFRPLVECIIMFAEMDEELEIVKYGFNFWYDLKQLLVLKAYTESRAIFSDIYSNLVDIMIRDLHYPDGNDVNDLFDGDREREEKFRSFRHQMGDVLKDCCSVIGDDACLKKAIEKIKKPLNDNENGMFVKWQEIEAPLFSMRVMAREVSIENNQVVPEIMSILTKLPSHEKITYAATLLLGRYTEWTAKHPEYLELQLNYICNGFQASSRDIVSAASQALKHFCQDCGKLLVDHITQLRLFYQKVAPTLDIESLFEITEGVAYVITAQPTHQIYDILKLFYDPITENILLKMQKNDTSTKFYQSIADEVEVLTIFAQVVSPYISLDQQHPCIRLLQEFWPFISHLLDIYGSSLVISESICKFFKTLLNSYREHMLEFLPSLAEKLVSCFEKMGYGCYLWVSGACIRIFSNVETCSEDTRFAIWQFTERQCLTMFNILNRNNPKEIPDVIDDFFRLLIDVLLGHSVRLITSSLLELIFQISLASLSLELSDPLISIFHFLKDLFSYSFSSPASTFLETPLELQTIVRNMIQKYRQQLVTTIFYGLAYSFPRDCVSDASGILLCLIEIHPEDTIKNIAFTLDLFPSETIGSQEKLRLINDLTNTAAQLDWKKIRRLLQDWIAFYRRRVITPRNKTFRLKSFDDFGLNFNLRH</sequence>
<dbReference type="InterPro" id="IPR013598">
    <property type="entry name" value="Exportin-1/Importin-b-like"/>
</dbReference>
<keyword evidence="5" id="KW-0539">Nucleus</keyword>
<evidence type="ECO:0000256" key="1">
    <source>
        <dbReference type="ARBA" id="ARBA00004123"/>
    </source>
</evidence>
<dbReference type="SMART" id="SM00913">
    <property type="entry name" value="IBN_N"/>
    <property type="match status" value="1"/>
</dbReference>
<dbReference type="InterPro" id="IPR051345">
    <property type="entry name" value="Importin_beta-like_NTR"/>
</dbReference>
<dbReference type="OrthoDB" id="435593at2759"/>
<dbReference type="GO" id="GO:0031267">
    <property type="term" value="F:small GTPase binding"/>
    <property type="evidence" value="ECO:0007669"/>
    <property type="project" value="InterPro"/>
</dbReference>